<sequence>MDWPNGARRSSSAATDVTSTENTRECLLHQRPMLRCPMVETGVNVAWKVRCDEAGEVDSDHSRIVPDTIRNDQGERRSAED</sequence>
<dbReference type="Proteomes" id="UP001198565">
    <property type="component" value="Unassembled WGS sequence"/>
</dbReference>
<feature type="compositionally biased region" description="Polar residues" evidence="1">
    <location>
        <begin position="8"/>
        <end position="21"/>
    </location>
</feature>
<comment type="caution">
    <text evidence="2">The sequence shown here is derived from an EMBL/GenBank/DDBJ whole genome shotgun (WGS) entry which is preliminary data.</text>
</comment>
<feature type="region of interest" description="Disordered" evidence="1">
    <location>
        <begin position="56"/>
        <end position="81"/>
    </location>
</feature>
<name>A0ABS7R1J4_9ACTN</name>
<protein>
    <submittedName>
        <fullName evidence="2">Uncharacterized protein</fullName>
    </submittedName>
</protein>
<reference evidence="2 3" key="1">
    <citation type="submission" date="2021-08" db="EMBL/GenBank/DDBJ databases">
        <title>Streptomyces sp. PTM05 isolated from lichen.</title>
        <authorList>
            <person name="Somphong A."/>
            <person name="Phongsopitanun W."/>
            <person name="Tanasupawat S."/>
        </authorList>
    </citation>
    <scope>NUCLEOTIDE SEQUENCE [LARGE SCALE GENOMIC DNA]</scope>
    <source>
        <strain evidence="2 3">Ptm05</strain>
    </source>
</reference>
<evidence type="ECO:0000256" key="1">
    <source>
        <dbReference type="SAM" id="MobiDB-lite"/>
    </source>
</evidence>
<proteinExistence type="predicted"/>
<feature type="region of interest" description="Disordered" evidence="1">
    <location>
        <begin position="1"/>
        <end position="22"/>
    </location>
</feature>
<dbReference type="EMBL" id="JAINVZ010000042">
    <property type="protein sequence ID" value="MBY8889344.1"/>
    <property type="molecule type" value="Genomic_DNA"/>
</dbReference>
<evidence type="ECO:0000313" key="3">
    <source>
        <dbReference type="Proteomes" id="UP001198565"/>
    </source>
</evidence>
<gene>
    <name evidence="2" type="ORF">K7472_31550</name>
</gene>
<keyword evidence="3" id="KW-1185">Reference proteome</keyword>
<organism evidence="2 3">
    <name type="scientific">Streptantibioticus parmotrematis</name>
    <dbReference type="NCBI Taxonomy" id="2873249"/>
    <lineage>
        <taxon>Bacteria</taxon>
        <taxon>Bacillati</taxon>
        <taxon>Actinomycetota</taxon>
        <taxon>Actinomycetes</taxon>
        <taxon>Kitasatosporales</taxon>
        <taxon>Streptomycetaceae</taxon>
        <taxon>Streptantibioticus</taxon>
    </lineage>
</organism>
<evidence type="ECO:0000313" key="2">
    <source>
        <dbReference type="EMBL" id="MBY8889344.1"/>
    </source>
</evidence>
<accession>A0ABS7R1J4</accession>
<dbReference type="RefSeq" id="WP_222982589.1">
    <property type="nucleotide sequence ID" value="NZ_JAINVZ010000042.1"/>
</dbReference>